<evidence type="ECO:0000256" key="5">
    <source>
        <dbReference type="SAM" id="Phobius"/>
    </source>
</evidence>
<dbReference type="RefSeq" id="WP_203925692.1">
    <property type="nucleotide sequence ID" value="NZ_BOPH01000008.1"/>
</dbReference>
<dbReference type="Proteomes" id="UP000635606">
    <property type="component" value="Unassembled WGS sequence"/>
</dbReference>
<dbReference type="PANTHER" id="PTHR37422:SF13">
    <property type="entry name" value="LIPOPOLYSACCHARIDE BIOSYNTHESIS PROTEIN PA4999-RELATED"/>
    <property type="match status" value="1"/>
</dbReference>
<keyword evidence="4 5" id="KW-0472">Membrane</keyword>
<organism evidence="7 8">
    <name type="scientific">Virgisporangium ochraceum</name>
    <dbReference type="NCBI Taxonomy" id="65505"/>
    <lineage>
        <taxon>Bacteria</taxon>
        <taxon>Bacillati</taxon>
        <taxon>Actinomycetota</taxon>
        <taxon>Actinomycetes</taxon>
        <taxon>Micromonosporales</taxon>
        <taxon>Micromonosporaceae</taxon>
        <taxon>Virgisporangium</taxon>
    </lineage>
</organism>
<reference evidence="7" key="1">
    <citation type="submission" date="2021-01" db="EMBL/GenBank/DDBJ databases">
        <title>Whole genome shotgun sequence of Virgisporangium ochraceum NBRC 16418.</title>
        <authorList>
            <person name="Komaki H."/>
            <person name="Tamura T."/>
        </authorList>
    </citation>
    <scope>NUCLEOTIDE SEQUENCE</scope>
    <source>
        <strain evidence="7">NBRC 16418</strain>
    </source>
</reference>
<feature type="transmembrane region" description="Helical" evidence="5">
    <location>
        <begin position="286"/>
        <end position="307"/>
    </location>
</feature>
<feature type="transmembrane region" description="Helical" evidence="5">
    <location>
        <begin position="359"/>
        <end position="388"/>
    </location>
</feature>
<dbReference type="PANTHER" id="PTHR37422">
    <property type="entry name" value="TEICHURONIC ACID BIOSYNTHESIS PROTEIN TUAE"/>
    <property type="match status" value="1"/>
</dbReference>
<name>A0A8J3ZJZ5_9ACTN</name>
<dbReference type="InterPro" id="IPR051533">
    <property type="entry name" value="WaaL-like"/>
</dbReference>
<feature type="transmembrane region" description="Helical" evidence="5">
    <location>
        <begin position="263"/>
        <end position="279"/>
    </location>
</feature>
<dbReference type="GO" id="GO:0016020">
    <property type="term" value="C:membrane"/>
    <property type="evidence" value="ECO:0007669"/>
    <property type="project" value="UniProtKB-SubCell"/>
</dbReference>
<feature type="domain" description="O-antigen ligase-related" evidence="6">
    <location>
        <begin position="245"/>
        <end position="374"/>
    </location>
</feature>
<evidence type="ECO:0000313" key="7">
    <source>
        <dbReference type="EMBL" id="GIJ65689.1"/>
    </source>
</evidence>
<gene>
    <name evidence="7" type="ORF">Voc01_006060</name>
</gene>
<feature type="transmembrane region" description="Helical" evidence="5">
    <location>
        <begin position="123"/>
        <end position="142"/>
    </location>
</feature>
<feature type="transmembrane region" description="Helical" evidence="5">
    <location>
        <begin position="32"/>
        <end position="52"/>
    </location>
</feature>
<evidence type="ECO:0000256" key="1">
    <source>
        <dbReference type="ARBA" id="ARBA00004141"/>
    </source>
</evidence>
<evidence type="ECO:0000256" key="3">
    <source>
        <dbReference type="ARBA" id="ARBA00022989"/>
    </source>
</evidence>
<feature type="transmembrane region" description="Helical" evidence="5">
    <location>
        <begin position="154"/>
        <end position="180"/>
    </location>
</feature>
<evidence type="ECO:0000259" key="6">
    <source>
        <dbReference type="Pfam" id="PF04932"/>
    </source>
</evidence>
<feature type="transmembrane region" description="Helical" evidence="5">
    <location>
        <begin position="424"/>
        <end position="444"/>
    </location>
</feature>
<evidence type="ECO:0000256" key="4">
    <source>
        <dbReference type="ARBA" id="ARBA00023136"/>
    </source>
</evidence>
<accession>A0A8J3ZJZ5</accession>
<sequence length="461" mass="50299">MTSTALHPVDLEPTLLQERTYGTRRRLTRIDAAGLLSLMVFLLYALPAQLIVPELTYAGRPALLVAFALWCWWLLARLNHQLVMLGPQPMRWVVMFYLMATLMSFIAGTMRGLPELERNGMDFNLILTIEFLGVVLMAADGMPNWERLLGVMRVFVWSAGIMAGVAILQVASGINVVTYIKLPGTAFAGDVADFQPRGDGGLFRVAGTATHYIEFSTLMAMAIPFAIHFARFAPSTRARVAAGVVALMTAVALPLAISRTGVLALLVVVLVMFIWGWNWRVRYNVGLIGIVVMGGLSVVKPGLLGTIKSMFTSVGEDPSISGRTDDYTIVGNFFNQRPWLGRGPGTLIPDLYLILDNQWLLTVVTGGLVGLAALAALHLVSLTLAAIALRRSTRPEDRHLCAALISSVVVSMVVSATFDTLSFTTFSFTVALMCGFCGAVWRFTHPRAAVRTSSVRWFANE</sequence>
<feature type="transmembrane region" description="Helical" evidence="5">
    <location>
        <begin position="240"/>
        <end position="257"/>
    </location>
</feature>
<dbReference type="InterPro" id="IPR007016">
    <property type="entry name" value="O-antigen_ligase-rel_domated"/>
</dbReference>
<comment type="caution">
    <text evidence="7">The sequence shown here is derived from an EMBL/GenBank/DDBJ whole genome shotgun (WGS) entry which is preliminary data.</text>
</comment>
<feature type="transmembrane region" description="Helical" evidence="5">
    <location>
        <begin position="58"/>
        <end position="78"/>
    </location>
</feature>
<comment type="subcellular location">
    <subcellularLocation>
        <location evidence="1">Membrane</location>
        <topology evidence="1">Multi-pass membrane protein</topology>
    </subcellularLocation>
</comment>
<evidence type="ECO:0000313" key="8">
    <source>
        <dbReference type="Proteomes" id="UP000635606"/>
    </source>
</evidence>
<evidence type="ECO:0000256" key="2">
    <source>
        <dbReference type="ARBA" id="ARBA00022692"/>
    </source>
</evidence>
<dbReference type="Pfam" id="PF04932">
    <property type="entry name" value="Wzy_C"/>
    <property type="match status" value="1"/>
</dbReference>
<dbReference type="EMBL" id="BOPH01000008">
    <property type="protein sequence ID" value="GIJ65689.1"/>
    <property type="molecule type" value="Genomic_DNA"/>
</dbReference>
<feature type="transmembrane region" description="Helical" evidence="5">
    <location>
        <begin position="400"/>
        <end position="418"/>
    </location>
</feature>
<keyword evidence="3 5" id="KW-1133">Transmembrane helix</keyword>
<dbReference type="AlphaFoldDB" id="A0A8J3ZJZ5"/>
<keyword evidence="8" id="KW-1185">Reference proteome</keyword>
<feature type="transmembrane region" description="Helical" evidence="5">
    <location>
        <begin position="212"/>
        <end position="233"/>
    </location>
</feature>
<protein>
    <recommendedName>
        <fullName evidence="6">O-antigen ligase-related domain-containing protein</fullName>
    </recommendedName>
</protein>
<proteinExistence type="predicted"/>
<keyword evidence="2 5" id="KW-0812">Transmembrane</keyword>
<feature type="transmembrane region" description="Helical" evidence="5">
    <location>
        <begin position="90"/>
        <end position="111"/>
    </location>
</feature>